<dbReference type="Pfam" id="PF00069">
    <property type="entry name" value="Pkinase"/>
    <property type="match status" value="1"/>
</dbReference>
<feature type="domain" description="Protein kinase" evidence="18">
    <location>
        <begin position="158"/>
        <end position="408"/>
    </location>
</feature>
<dbReference type="GO" id="GO:0032506">
    <property type="term" value="P:cytokinetic process"/>
    <property type="evidence" value="ECO:0007669"/>
    <property type="project" value="UniProtKB-ARBA"/>
</dbReference>
<feature type="compositionally biased region" description="Polar residues" evidence="17">
    <location>
        <begin position="116"/>
        <end position="126"/>
    </location>
</feature>
<comment type="catalytic activity">
    <reaction evidence="9 16">
        <text>L-threonyl-[protein] + ATP = O-phospho-L-threonyl-[protein] + ADP + H(+)</text>
        <dbReference type="Rhea" id="RHEA:46608"/>
        <dbReference type="Rhea" id="RHEA-COMP:11060"/>
        <dbReference type="Rhea" id="RHEA-COMP:11605"/>
        <dbReference type="ChEBI" id="CHEBI:15378"/>
        <dbReference type="ChEBI" id="CHEBI:30013"/>
        <dbReference type="ChEBI" id="CHEBI:30616"/>
        <dbReference type="ChEBI" id="CHEBI:61977"/>
        <dbReference type="ChEBI" id="CHEBI:456216"/>
        <dbReference type="EC" id="2.7.11.1"/>
    </reaction>
</comment>
<evidence type="ECO:0000256" key="13">
    <source>
        <dbReference type="PIRSR" id="PIRSR630616-3"/>
    </source>
</evidence>
<feature type="binding site" evidence="12 14">
    <location>
        <position position="187"/>
    </location>
    <ligand>
        <name>ATP</name>
        <dbReference type="ChEBI" id="CHEBI:30616"/>
    </ligand>
</feature>
<dbReference type="AlphaFoldDB" id="A0AAD5MED0"/>
<evidence type="ECO:0000256" key="15">
    <source>
        <dbReference type="RuleBase" id="RU000304"/>
    </source>
</evidence>
<evidence type="ECO:0000256" key="16">
    <source>
        <dbReference type="RuleBase" id="RU367134"/>
    </source>
</evidence>
<dbReference type="SUPFAM" id="SSF56112">
    <property type="entry name" value="Protein kinase-like (PK-like)"/>
    <property type="match status" value="1"/>
</dbReference>
<dbReference type="Gene3D" id="1.10.510.10">
    <property type="entry name" value="Transferase(Phosphotransferase) domain 1"/>
    <property type="match status" value="1"/>
</dbReference>
<evidence type="ECO:0000256" key="12">
    <source>
        <dbReference type="PIRSR" id="PIRSR630616-2"/>
    </source>
</evidence>
<dbReference type="PROSITE" id="PS50011">
    <property type="entry name" value="PROTEIN_KINASE_DOM"/>
    <property type="match status" value="1"/>
</dbReference>
<dbReference type="EMBL" id="JAHQIW010002140">
    <property type="protein sequence ID" value="KAJ1354648.1"/>
    <property type="molecule type" value="Genomic_DNA"/>
</dbReference>
<comment type="similarity">
    <text evidence="16">Belongs to the protein kinase superfamily. Ser/Thr protein kinase family. Aurora subfamily.</text>
</comment>
<keyword evidence="6 12" id="KW-0067">ATP-binding</keyword>
<dbReference type="InterPro" id="IPR011009">
    <property type="entry name" value="Kinase-like_dom_sf"/>
</dbReference>
<comment type="catalytic activity">
    <reaction evidence="10 16">
        <text>L-seryl-[protein] + ATP = O-phospho-L-seryl-[protein] + ADP + H(+)</text>
        <dbReference type="Rhea" id="RHEA:17989"/>
        <dbReference type="Rhea" id="RHEA-COMP:9863"/>
        <dbReference type="Rhea" id="RHEA-COMP:11604"/>
        <dbReference type="ChEBI" id="CHEBI:15378"/>
        <dbReference type="ChEBI" id="CHEBI:29999"/>
        <dbReference type="ChEBI" id="CHEBI:30616"/>
        <dbReference type="ChEBI" id="CHEBI:83421"/>
        <dbReference type="ChEBI" id="CHEBI:456216"/>
        <dbReference type="EC" id="2.7.11.1"/>
    </reaction>
</comment>
<protein>
    <recommendedName>
        <fullName evidence="16">Aurora kinase</fullName>
        <ecNumber evidence="16">2.7.11.1</ecNumber>
    </recommendedName>
</protein>
<evidence type="ECO:0000313" key="19">
    <source>
        <dbReference type="EMBL" id="KAJ1354648.1"/>
    </source>
</evidence>
<dbReference type="PROSITE" id="PS00108">
    <property type="entry name" value="PROTEIN_KINASE_ST"/>
    <property type="match status" value="1"/>
</dbReference>
<dbReference type="GO" id="GO:0005524">
    <property type="term" value="F:ATP binding"/>
    <property type="evidence" value="ECO:0007669"/>
    <property type="project" value="UniProtKB-UniRule"/>
</dbReference>
<evidence type="ECO:0000256" key="7">
    <source>
        <dbReference type="ARBA" id="ARBA00022853"/>
    </source>
</evidence>
<feature type="binding site" evidence="12">
    <location>
        <position position="299"/>
    </location>
    <ligand>
        <name>ATP</name>
        <dbReference type="ChEBI" id="CHEBI:30616"/>
    </ligand>
</feature>
<dbReference type="FunFam" id="1.10.510.10:FF:000235">
    <property type="entry name" value="Serine/threonine-protein kinase ark1"/>
    <property type="match status" value="1"/>
</dbReference>
<dbReference type="GO" id="GO:0000070">
    <property type="term" value="P:mitotic sister chromatid segregation"/>
    <property type="evidence" value="ECO:0007669"/>
    <property type="project" value="UniProtKB-ARBA"/>
</dbReference>
<evidence type="ECO:0000256" key="10">
    <source>
        <dbReference type="ARBA" id="ARBA00048679"/>
    </source>
</evidence>
<evidence type="ECO:0000256" key="11">
    <source>
        <dbReference type="PIRSR" id="PIRSR630616-1"/>
    </source>
</evidence>
<dbReference type="FunFam" id="3.30.200.20:FF:000042">
    <property type="entry name" value="Aurora kinase A"/>
    <property type="match status" value="1"/>
</dbReference>
<dbReference type="Proteomes" id="UP001196413">
    <property type="component" value="Unassembled WGS sequence"/>
</dbReference>
<feature type="region of interest" description="Disordered" evidence="17">
    <location>
        <begin position="116"/>
        <end position="145"/>
    </location>
</feature>
<dbReference type="GO" id="GO:0030496">
    <property type="term" value="C:midbody"/>
    <property type="evidence" value="ECO:0007669"/>
    <property type="project" value="UniProtKB-SubCell"/>
</dbReference>
<dbReference type="PROSITE" id="PS00107">
    <property type="entry name" value="PROTEIN_KINASE_ATP"/>
    <property type="match status" value="1"/>
</dbReference>
<evidence type="ECO:0000313" key="20">
    <source>
        <dbReference type="Proteomes" id="UP001196413"/>
    </source>
</evidence>
<dbReference type="SMART" id="SM00220">
    <property type="entry name" value="S_TKc"/>
    <property type="match status" value="1"/>
</dbReference>
<evidence type="ECO:0000256" key="4">
    <source>
        <dbReference type="ARBA" id="ARBA00022741"/>
    </source>
</evidence>
<keyword evidence="5 16" id="KW-0418">Kinase</keyword>
<evidence type="ECO:0000256" key="1">
    <source>
        <dbReference type="ARBA" id="ARBA00004214"/>
    </source>
</evidence>
<feature type="active site" description="Proton acceptor" evidence="11">
    <location>
        <position position="281"/>
    </location>
</feature>
<feature type="binding site" evidence="12">
    <location>
        <position position="168"/>
    </location>
    <ligand>
        <name>ATP</name>
        <dbReference type="ChEBI" id="CHEBI:30616"/>
    </ligand>
</feature>
<dbReference type="PANTHER" id="PTHR24350">
    <property type="entry name" value="SERINE/THREONINE-PROTEIN KINASE IAL-RELATED"/>
    <property type="match status" value="1"/>
</dbReference>
<organism evidence="19 20">
    <name type="scientific">Parelaphostrongylus tenuis</name>
    <name type="common">Meningeal worm</name>
    <dbReference type="NCBI Taxonomy" id="148309"/>
    <lineage>
        <taxon>Eukaryota</taxon>
        <taxon>Metazoa</taxon>
        <taxon>Ecdysozoa</taxon>
        <taxon>Nematoda</taxon>
        <taxon>Chromadorea</taxon>
        <taxon>Rhabditida</taxon>
        <taxon>Rhabditina</taxon>
        <taxon>Rhabditomorpha</taxon>
        <taxon>Strongyloidea</taxon>
        <taxon>Metastrongylidae</taxon>
        <taxon>Parelaphostrongylus</taxon>
    </lineage>
</organism>
<name>A0AAD5MED0_PARTN</name>
<sequence>MQWIAEMAEDPLSVYLQRFLSCSGHVIEGCPPYPRRLISSVSVQLEAFQADESEARSVDVYLISRVKTAREQISRSVYNSGRENPHSIRSVASVHFGLYLALAELTSLHMVGTQALPTPQGAPQSESSRDAGAAGTAASEIRKAGPKQVRPMWMIDDFDIGRPLGRGRFGSVFIARSKEEKVVVALKVLFKEEINKHNVAHQVKREIEIQYHLRHPNILQLKGYFHDHQRVYIILEFAEGGQLYERMKKKGKLEEPEAAKYVRQLADALSYCHVRRVIHRDIKPENILLDRKGNAKIADFGWAVVASDSRRETLCGTLDYLPPEMINGETHDHTVDNWAIGILLHEMLVGRPPFEFPTKERTLEAIRVCRFIVPKYISEGPSELIRRLVVNEPSMRMPLSEVLAHRWVVSMSTAVPVNTQDVPSACQNSAR</sequence>
<comment type="subcellular location">
    <subcellularLocation>
        <location evidence="1">Midbody</location>
    </subcellularLocation>
</comment>
<dbReference type="EC" id="2.7.11.1" evidence="16"/>
<keyword evidence="2 15" id="KW-0723">Serine/threonine-protein kinase</keyword>
<keyword evidence="7" id="KW-0156">Chromatin regulator</keyword>
<dbReference type="InterPro" id="IPR000719">
    <property type="entry name" value="Prot_kinase_dom"/>
</dbReference>
<dbReference type="InterPro" id="IPR017441">
    <property type="entry name" value="Protein_kinase_ATP_BS"/>
</dbReference>
<feature type="cross-link" description="Glycyl lysine isopeptide (Lys-Gly) (interchain with G-Cter in SUMO2)" evidence="13">
    <location>
        <position position="283"/>
    </location>
</feature>
<dbReference type="GO" id="GO:0004674">
    <property type="term" value="F:protein serine/threonine kinase activity"/>
    <property type="evidence" value="ECO:0007669"/>
    <property type="project" value="UniProtKB-KW"/>
</dbReference>
<evidence type="ECO:0000256" key="17">
    <source>
        <dbReference type="SAM" id="MobiDB-lite"/>
    </source>
</evidence>
<evidence type="ECO:0000256" key="5">
    <source>
        <dbReference type="ARBA" id="ARBA00022777"/>
    </source>
</evidence>
<comment type="caution">
    <text evidence="19">The sequence shown here is derived from an EMBL/GenBank/DDBJ whole genome shotgun (WGS) entry which is preliminary data.</text>
</comment>
<gene>
    <name evidence="19" type="ORF">KIN20_011642</name>
</gene>
<evidence type="ECO:0000256" key="2">
    <source>
        <dbReference type="ARBA" id="ARBA00022527"/>
    </source>
</evidence>
<feature type="binding site" evidence="12">
    <location>
        <begin position="236"/>
        <end position="238"/>
    </location>
    <ligand>
        <name>ATP</name>
        <dbReference type="ChEBI" id="CHEBI:30616"/>
    </ligand>
</feature>
<keyword evidence="4 12" id="KW-0547">Nucleotide-binding</keyword>
<evidence type="ECO:0000256" key="3">
    <source>
        <dbReference type="ARBA" id="ARBA00022679"/>
    </source>
</evidence>
<keyword evidence="20" id="KW-1185">Reference proteome</keyword>
<accession>A0AAD5MED0</accession>
<feature type="binding site" evidence="12">
    <location>
        <begin position="285"/>
        <end position="286"/>
    </location>
    <ligand>
        <name>ATP</name>
        <dbReference type="ChEBI" id="CHEBI:30616"/>
    </ligand>
</feature>
<evidence type="ECO:0000256" key="8">
    <source>
        <dbReference type="ARBA" id="ARBA00023254"/>
    </source>
</evidence>
<evidence type="ECO:0000259" key="18">
    <source>
        <dbReference type="PROSITE" id="PS50011"/>
    </source>
</evidence>
<dbReference type="GO" id="GO:0030261">
    <property type="term" value="P:chromosome condensation"/>
    <property type="evidence" value="ECO:0007669"/>
    <property type="project" value="UniProtKB-ARBA"/>
</dbReference>
<dbReference type="GO" id="GO:0006325">
    <property type="term" value="P:chromatin organization"/>
    <property type="evidence" value="ECO:0007669"/>
    <property type="project" value="UniProtKB-KW"/>
</dbReference>
<reference evidence="19" key="1">
    <citation type="submission" date="2021-06" db="EMBL/GenBank/DDBJ databases">
        <title>Parelaphostrongylus tenuis whole genome reference sequence.</title>
        <authorList>
            <person name="Garwood T.J."/>
            <person name="Larsen P.A."/>
            <person name="Fountain-Jones N.M."/>
            <person name="Garbe J.R."/>
            <person name="Macchietto M.G."/>
            <person name="Kania S.A."/>
            <person name="Gerhold R.W."/>
            <person name="Richards J.E."/>
            <person name="Wolf T.M."/>
        </authorList>
    </citation>
    <scope>NUCLEOTIDE SEQUENCE</scope>
    <source>
        <strain evidence="19">MNPRO001-30</strain>
        <tissue evidence="19">Meninges</tissue>
    </source>
</reference>
<dbReference type="GO" id="GO:0051321">
    <property type="term" value="P:meiotic cell cycle"/>
    <property type="evidence" value="ECO:0007669"/>
    <property type="project" value="UniProtKB-KW"/>
</dbReference>
<keyword evidence="3 16" id="KW-0808">Transferase</keyword>
<evidence type="ECO:0000256" key="9">
    <source>
        <dbReference type="ARBA" id="ARBA00047899"/>
    </source>
</evidence>
<dbReference type="CDD" id="cd14007">
    <property type="entry name" value="STKc_Aurora"/>
    <property type="match status" value="1"/>
</dbReference>
<keyword evidence="8" id="KW-0469">Meiosis</keyword>
<dbReference type="InterPro" id="IPR008271">
    <property type="entry name" value="Ser/Thr_kinase_AS"/>
</dbReference>
<proteinExistence type="inferred from homology"/>
<evidence type="ECO:0000256" key="6">
    <source>
        <dbReference type="ARBA" id="ARBA00022840"/>
    </source>
</evidence>
<dbReference type="InterPro" id="IPR030616">
    <property type="entry name" value="Aur-like"/>
</dbReference>
<evidence type="ECO:0000256" key="14">
    <source>
        <dbReference type="PROSITE-ProRule" id="PRU10141"/>
    </source>
</evidence>